<comment type="subcellular location">
    <subcellularLocation>
        <location evidence="1">Membrane</location>
        <topology evidence="1">Multi-pass membrane protein</topology>
    </subcellularLocation>
</comment>
<feature type="transmembrane region" description="Helical" evidence="4">
    <location>
        <begin position="548"/>
        <end position="570"/>
    </location>
</feature>
<dbReference type="CDD" id="cd14688">
    <property type="entry name" value="bZIP_YAP"/>
    <property type="match status" value="1"/>
</dbReference>
<dbReference type="InterPro" id="IPR011701">
    <property type="entry name" value="MFS"/>
</dbReference>
<accession>A0ABR1TMN9</accession>
<gene>
    <name evidence="6" type="ORF">PG996_015896</name>
</gene>
<dbReference type="Proteomes" id="UP001446871">
    <property type="component" value="Unassembled WGS sequence"/>
</dbReference>
<feature type="transmembrane region" description="Helical" evidence="4">
    <location>
        <begin position="515"/>
        <end position="536"/>
    </location>
</feature>
<keyword evidence="4" id="KW-0812">Transmembrane</keyword>
<keyword evidence="7" id="KW-1185">Reference proteome</keyword>
<feature type="transmembrane region" description="Helical" evidence="4">
    <location>
        <begin position="457"/>
        <end position="474"/>
    </location>
</feature>
<feature type="transmembrane region" description="Helical" evidence="4">
    <location>
        <begin position="187"/>
        <end position="210"/>
    </location>
</feature>
<dbReference type="PANTHER" id="PTHR11360">
    <property type="entry name" value="MONOCARBOXYLATE TRANSPORTER"/>
    <property type="match status" value="1"/>
</dbReference>
<comment type="caution">
    <text evidence="6">The sequence shown here is derived from an EMBL/GenBank/DDBJ whole genome shotgun (WGS) entry which is preliminary data.</text>
</comment>
<dbReference type="EMBL" id="JAQQWM010000009">
    <property type="protein sequence ID" value="KAK8047832.1"/>
    <property type="molecule type" value="Genomic_DNA"/>
</dbReference>
<keyword evidence="4" id="KW-0472">Membrane</keyword>
<dbReference type="InterPro" id="IPR050327">
    <property type="entry name" value="Proton-linked_MCT"/>
</dbReference>
<evidence type="ECO:0000256" key="1">
    <source>
        <dbReference type="ARBA" id="ARBA00004141"/>
    </source>
</evidence>
<evidence type="ECO:0000256" key="4">
    <source>
        <dbReference type="SAM" id="Phobius"/>
    </source>
</evidence>
<dbReference type="Pfam" id="PF07690">
    <property type="entry name" value="MFS_1"/>
    <property type="match status" value="2"/>
</dbReference>
<dbReference type="CDD" id="cd17352">
    <property type="entry name" value="MFS_MCT_SLC16"/>
    <property type="match status" value="1"/>
</dbReference>
<feature type="transmembrane region" description="Helical" evidence="4">
    <location>
        <begin position="284"/>
        <end position="305"/>
    </location>
</feature>
<comment type="similarity">
    <text evidence="2">Belongs to the major facilitator superfamily. Monocarboxylate porter (TC 2.A.1.13) family.</text>
</comment>
<evidence type="ECO:0000313" key="7">
    <source>
        <dbReference type="Proteomes" id="UP001446871"/>
    </source>
</evidence>
<evidence type="ECO:0000313" key="6">
    <source>
        <dbReference type="EMBL" id="KAK8047832.1"/>
    </source>
</evidence>
<evidence type="ECO:0000256" key="3">
    <source>
        <dbReference type="SAM" id="MobiDB-lite"/>
    </source>
</evidence>
<dbReference type="Gene3D" id="1.20.1250.20">
    <property type="entry name" value="MFS general substrate transporter like domains"/>
    <property type="match status" value="2"/>
</dbReference>
<evidence type="ECO:0000259" key="5">
    <source>
        <dbReference type="PROSITE" id="PS50850"/>
    </source>
</evidence>
<feature type="transmembrane region" description="Helical" evidence="4">
    <location>
        <begin position="317"/>
        <end position="340"/>
    </location>
</feature>
<dbReference type="SUPFAM" id="SSF103473">
    <property type="entry name" value="MFS general substrate transporter"/>
    <property type="match status" value="1"/>
</dbReference>
<feature type="region of interest" description="Disordered" evidence="3">
    <location>
        <begin position="1"/>
        <end position="38"/>
    </location>
</feature>
<feature type="transmembrane region" description="Helical" evidence="4">
    <location>
        <begin position="427"/>
        <end position="445"/>
    </location>
</feature>
<feature type="compositionally biased region" description="Basic residues" evidence="3">
    <location>
        <begin position="29"/>
        <end position="38"/>
    </location>
</feature>
<feature type="transmembrane region" description="Helical" evidence="4">
    <location>
        <begin position="389"/>
        <end position="407"/>
    </location>
</feature>
<dbReference type="Gene3D" id="1.20.5.170">
    <property type="match status" value="1"/>
</dbReference>
<name>A0ABR1TMN9_9PEZI</name>
<feature type="domain" description="Major facilitator superfamily (MFS) profile" evidence="5">
    <location>
        <begin position="188"/>
        <end position="570"/>
    </location>
</feature>
<dbReference type="InterPro" id="IPR020846">
    <property type="entry name" value="MFS_dom"/>
</dbReference>
<sequence>MNQEDAPASCCVGQAETPTSSPRTLEKARLRRNQRNSRARKQAYIRDLENRWNECVRLGAQATVEMQREARRVQEENGLLRQLLHSQGMSHDAVQTAISSMKVQVAAKKAASQSEPNSEGMPCNKAKTIIPQRKPSSSDRFTPTRATTDPDEVETLDFTEWLNDLCDIKDAFGLEATPPPPPPDGGYGWVCVAAQFLINGFTWGVAASYSVYLGHYLSHGLFSEARPLDYAFIGGFNFAFALLVAPLATFLARRYGVRVPMLAGVALLPTGFIAASFAQRVWHLYLSQGLCVGLGIGLIYIPATAIIPQWFERKRSLANGICAAGSGVGGLIVCFSTQAMLDHVGYAWSLRITAAIVVAVNLLATLLVRSRDKEIHPDQRIFNFGLLRGYEAKLLVGWSFVLMFGYITLMFSLSDYAKEIGRSDQEAATVPALLNLGAALGRPLIGFASDRLGRVEVAGVLTFACGVLVFGLWLPTTSYAALGVFATISGAILGIFWAVIGALAAEIVGLKELPAFLSVTWIVAVPPCLFAEVVALELRRPAFGKRSYIYVQAFAGTSYILSSFLLLELWRVRRRRKNRD</sequence>
<dbReference type="InterPro" id="IPR036259">
    <property type="entry name" value="MFS_trans_sf"/>
</dbReference>
<protein>
    <recommendedName>
        <fullName evidence="5">Major facilitator superfamily (MFS) profile domain-containing protein</fullName>
    </recommendedName>
</protein>
<dbReference type="PROSITE" id="PS50850">
    <property type="entry name" value="MFS"/>
    <property type="match status" value="1"/>
</dbReference>
<feature type="transmembrane region" description="Helical" evidence="4">
    <location>
        <begin position="259"/>
        <end position="278"/>
    </location>
</feature>
<proteinExistence type="inferred from homology"/>
<feature type="transmembrane region" description="Helical" evidence="4">
    <location>
        <begin position="480"/>
        <end position="503"/>
    </location>
</feature>
<keyword evidence="4" id="KW-1133">Transmembrane helix</keyword>
<feature type="transmembrane region" description="Helical" evidence="4">
    <location>
        <begin position="346"/>
        <end position="368"/>
    </location>
</feature>
<feature type="transmembrane region" description="Helical" evidence="4">
    <location>
        <begin position="230"/>
        <end position="252"/>
    </location>
</feature>
<organism evidence="6 7">
    <name type="scientific">Apiospora saccharicola</name>
    <dbReference type="NCBI Taxonomy" id="335842"/>
    <lineage>
        <taxon>Eukaryota</taxon>
        <taxon>Fungi</taxon>
        <taxon>Dikarya</taxon>
        <taxon>Ascomycota</taxon>
        <taxon>Pezizomycotina</taxon>
        <taxon>Sordariomycetes</taxon>
        <taxon>Xylariomycetidae</taxon>
        <taxon>Amphisphaeriales</taxon>
        <taxon>Apiosporaceae</taxon>
        <taxon>Apiospora</taxon>
    </lineage>
</organism>
<dbReference type="PANTHER" id="PTHR11360:SF315">
    <property type="entry name" value="TRANSPORTER MCH2-RELATED"/>
    <property type="match status" value="1"/>
</dbReference>
<reference evidence="6 7" key="1">
    <citation type="submission" date="2023-01" db="EMBL/GenBank/DDBJ databases">
        <title>Analysis of 21 Apiospora genomes using comparative genomics revels a genus with tremendous synthesis potential of carbohydrate active enzymes and secondary metabolites.</title>
        <authorList>
            <person name="Sorensen T."/>
        </authorList>
    </citation>
    <scope>NUCLEOTIDE SEQUENCE [LARGE SCALE GENOMIC DNA]</scope>
    <source>
        <strain evidence="6 7">CBS 83171</strain>
    </source>
</reference>
<evidence type="ECO:0000256" key="2">
    <source>
        <dbReference type="ARBA" id="ARBA00006727"/>
    </source>
</evidence>